<feature type="domain" description="Phosphoadenosine phosphosulphate reductase" evidence="1">
    <location>
        <begin position="6"/>
        <end position="62"/>
    </location>
</feature>
<evidence type="ECO:0000313" key="2">
    <source>
        <dbReference type="EMBL" id="WNL50570.1"/>
    </source>
</evidence>
<dbReference type="PANTHER" id="PTHR43196">
    <property type="entry name" value="SULFATE ADENYLYLTRANSFERASE SUBUNIT 2"/>
    <property type="match status" value="1"/>
</dbReference>
<sequence>MAEHNITSLSGGKDSLATALLMKEREVENGMLVFADTGNEHDLTYEYLDYLEQVLPFPLRRVRADFTEAIAARRQMMLNVIAGAHKERANAAYHWTPETAERALSVLHPTGIPFLDMCLVHGRFPSTKVKFCTIELKIQPMEQQVQNPLLAEGHDIVSWQGVRADESPARANLVEQEWMLTHPDSGAELWHYRPIHKWTAEQVFAIAKRHGVKPNPLYLMGMGRVGCMPCINAGKDEILEISRRFPQVIDQKEAWEANVSMASKTCAATFFPARDLGAGNASAIDPAKHGIRGRVEWSMTSRGGRQYDITRVMPAEPATACSSVYGLCE</sequence>
<protein>
    <submittedName>
        <fullName evidence="2">Phosphoadenosine phosphosulfate reductase family protein</fullName>
    </submittedName>
</protein>
<organism evidence="2 3">
    <name type="scientific">Pseudomonas phage Riah</name>
    <dbReference type="NCBI Taxonomy" id="3075860"/>
    <lineage>
        <taxon>Viruses</taxon>
        <taxon>Duplodnaviria</taxon>
        <taxon>Heunggongvirae</taxon>
        <taxon>Uroviricota</taxon>
        <taxon>Caudoviricetes</taxon>
    </lineage>
</organism>
<dbReference type="Pfam" id="PF01507">
    <property type="entry name" value="PAPS_reduct"/>
    <property type="match status" value="2"/>
</dbReference>
<proteinExistence type="predicted"/>
<name>A0AAX4B1R7_9CAUD</name>
<dbReference type="GO" id="GO:0003824">
    <property type="term" value="F:catalytic activity"/>
    <property type="evidence" value="ECO:0007669"/>
    <property type="project" value="InterPro"/>
</dbReference>
<feature type="domain" description="Phosphoadenosine phosphosulphate reductase" evidence="1">
    <location>
        <begin position="136"/>
        <end position="232"/>
    </location>
</feature>
<dbReference type="InterPro" id="IPR014729">
    <property type="entry name" value="Rossmann-like_a/b/a_fold"/>
</dbReference>
<dbReference type="PANTHER" id="PTHR43196:SF2">
    <property type="entry name" value="PHOSPHOADENOSINE PHOSPHOSULFATE REDUCTASE"/>
    <property type="match status" value="1"/>
</dbReference>
<evidence type="ECO:0000259" key="1">
    <source>
        <dbReference type="Pfam" id="PF01507"/>
    </source>
</evidence>
<dbReference type="SUPFAM" id="SSF52402">
    <property type="entry name" value="Adenine nucleotide alpha hydrolases-like"/>
    <property type="match status" value="1"/>
</dbReference>
<dbReference type="Gene3D" id="3.40.50.620">
    <property type="entry name" value="HUPs"/>
    <property type="match status" value="1"/>
</dbReference>
<dbReference type="Proteomes" id="UP001432215">
    <property type="component" value="Segment"/>
</dbReference>
<accession>A0AAX4B1R7</accession>
<reference evidence="2" key="1">
    <citation type="submission" date="2023-07" db="EMBL/GenBank/DDBJ databases">
        <title>Prophages of P. aeruginosa: insights into their role through their activity, abundance and persistence.</title>
        <authorList>
            <person name="Kyrkou I."/>
        </authorList>
    </citation>
    <scope>NUCLEOTIDE SEQUENCE</scope>
</reference>
<dbReference type="EMBL" id="OR351070">
    <property type="protein sequence ID" value="WNL50570.1"/>
    <property type="molecule type" value="Genomic_DNA"/>
</dbReference>
<dbReference type="InterPro" id="IPR002500">
    <property type="entry name" value="PAPS_reduct_dom"/>
</dbReference>
<dbReference type="InterPro" id="IPR050128">
    <property type="entry name" value="Sulfate_adenylyltrnsfr_sub2"/>
</dbReference>
<evidence type="ECO:0000313" key="3">
    <source>
        <dbReference type="Proteomes" id="UP001432215"/>
    </source>
</evidence>